<feature type="transmembrane region" description="Helical" evidence="1">
    <location>
        <begin position="166"/>
        <end position="188"/>
    </location>
</feature>
<evidence type="ECO:0000256" key="1">
    <source>
        <dbReference type="SAM" id="Phobius"/>
    </source>
</evidence>
<comment type="caution">
    <text evidence="3">The sequence shown here is derived from an EMBL/GenBank/DDBJ whole genome shotgun (WGS) entry which is preliminary data.</text>
</comment>
<organism evidence="3 4">
    <name type="scientific">Spirosoma flavum</name>
    <dbReference type="NCBI Taxonomy" id="2048557"/>
    <lineage>
        <taxon>Bacteria</taxon>
        <taxon>Pseudomonadati</taxon>
        <taxon>Bacteroidota</taxon>
        <taxon>Cytophagia</taxon>
        <taxon>Cytophagales</taxon>
        <taxon>Cytophagaceae</taxon>
        <taxon>Spirosoma</taxon>
    </lineage>
</organism>
<evidence type="ECO:0000313" key="3">
    <source>
        <dbReference type="EMBL" id="MFD2935479.1"/>
    </source>
</evidence>
<dbReference type="PROSITE" id="PS50943">
    <property type="entry name" value="HTH_CROC1"/>
    <property type="match status" value="1"/>
</dbReference>
<gene>
    <name evidence="3" type="ORF">ACFS25_16980</name>
</gene>
<dbReference type="EMBL" id="JBHUOM010000017">
    <property type="protein sequence ID" value="MFD2935479.1"/>
    <property type="molecule type" value="Genomic_DNA"/>
</dbReference>
<dbReference type="RefSeq" id="WP_381503454.1">
    <property type="nucleotide sequence ID" value="NZ_JBHUOM010000017.1"/>
</dbReference>
<reference evidence="4" key="1">
    <citation type="journal article" date="2019" name="Int. J. Syst. Evol. Microbiol.">
        <title>The Global Catalogue of Microorganisms (GCM) 10K type strain sequencing project: providing services to taxonomists for standard genome sequencing and annotation.</title>
        <authorList>
            <consortium name="The Broad Institute Genomics Platform"/>
            <consortium name="The Broad Institute Genome Sequencing Center for Infectious Disease"/>
            <person name="Wu L."/>
            <person name="Ma J."/>
        </authorList>
    </citation>
    <scope>NUCLEOTIDE SEQUENCE [LARGE SCALE GENOMIC DNA]</scope>
    <source>
        <strain evidence="4">KCTC 52490</strain>
    </source>
</reference>
<feature type="transmembrane region" description="Helical" evidence="1">
    <location>
        <begin position="93"/>
        <end position="111"/>
    </location>
</feature>
<feature type="transmembrane region" description="Helical" evidence="1">
    <location>
        <begin position="194"/>
        <end position="216"/>
    </location>
</feature>
<feature type="transmembrane region" description="Helical" evidence="1">
    <location>
        <begin position="131"/>
        <end position="154"/>
    </location>
</feature>
<keyword evidence="1" id="KW-0812">Transmembrane</keyword>
<dbReference type="InterPro" id="IPR001387">
    <property type="entry name" value="Cro/C1-type_HTH"/>
</dbReference>
<dbReference type="Pfam" id="PF13560">
    <property type="entry name" value="HTH_31"/>
    <property type="match status" value="1"/>
</dbReference>
<keyword evidence="1" id="KW-0472">Membrane</keyword>
<dbReference type="SUPFAM" id="SSF47413">
    <property type="entry name" value="lambda repressor-like DNA-binding domains"/>
    <property type="match status" value="1"/>
</dbReference>
<evidence type="ECO:0000313" key="4">
    <source>
        <dbReference type="Proteomes" id="UP001597512"/>
    </source>
</evidence>
<name>A0ABW6AN37_9BACT</name>
<keyword evidence="1" id="KW-1133">Transmembrane helix</keyword>
<dbReference type="CDD" id="cd00093">
    <property type="entry name" value="HTH_XRE"/>
    <property type="match status" value="1"/>
</dbReference>
<dbReference type="SMART" id="SM00530">
    <property type="entry name" value="HTH_XRE"/>
    <property type="match status" value="1"/>
</dbReference>
<sequence>MCLSRRLMQQPELGRRLTALRKERNLTQEELVEISHVSVRTIQRIEASEVLPRLSTVKILLEALGESYESFTTKPTQVSETPQSRVPNANRNTVLVAALAGAVYLVSQIILGAMDLTRITSDQGWESRMNTIYMSLTVVMVLSYTLFARGFIALSTVFENTLLKVVAYLLIMATAGLGILDVTSLSVTDVERLWGPYAVAAVLFGALSIAFGIALIRLQDGMGELARLAGLLEIVVGCLLVTVVLFFITYVIIIPAVVVEILVLYRGYDYLSRSESIPLT</sequence>
<protein>
    <submittedName>
        <fullName evidence="3">Helix-turn-helix domain-containing protein</fullName>
    </submittedName>
</protein>
<evidence type="ECO:0000259" key="2">
    <source>
        <dbReference type="PROSITE" id="PS50943"/>
    </source>
</evidence>
<dbReference type="Proteomes" id="UP001597512">
    <property type="component" value="Unassembled WGS sequence"/>
</dbReference>
<keyword evidence="4" id="KW-1185">Reference proteome</keyword>
<feature type="transmembrane region" description="Helical" evidence="1">
    <location>
        <begin position="228"/>
        <end position="258"/>
    </location>
</feature>
<accession>A0ABW6AN37</accession>
<dbReference type="InterPro" id="IPR010982">
    <property type="entry name" value="Lambda_DNA-bd_dom_sf"/>
</dbReference>
<dbReference type="Gene3D" id="1.10.260.40">
    <property type="entry name" value="lambda repressor-like DNA-binding domains"/>
    <property type="match status" value="1"/>
</dbReference>
<feature type="domain" description="HTH cro/C1-type" evidence="2">
    <location>
        <begin position="17"/>
        <end position="71"/>
    </location>
</feature>
<proteinExistence type="predicted"/>